<reference evidence="2 3" key="1">
    <citation type="journal article" date="2018" name="Syst. Appl. Microbiol.">
        <title>Corynebacterium heidelbergense sp. nov., isolated from the preen glands of Egyptian geese (Alopochen aegyptiacus).</title>
        <authorList>
            <person name="Braun M.S."/>
            <person name="Wang E."/>
            <person name="Zimmermann S."/>
            <person name="Wink M."/>
        </authorList>
    </citation>
    <scope>NUCLEOTIDE SEQUENCE [LARGE SCALE GENOMIC DNA]</scope>
    <source>
        <strain evidence="2 3">647</strain>
    </source>
</reference>
<sequence>MAGGLAALLDDVALIAKKAAANLDDVAATAGRTSTKAAGVVVDDTAVTPKFVEGVTPDREIPIIWKIAKGSLVNKLVIILPIALLLSWLAPWALMPLLMLGGFYLSFEGAEKIAEKFLPGGHAHGDEEEQPKNEKQLVRGAVLTDFILSSEIMVISLNEVAAEPLATRAIVLVIVGLLVTAGVYGVVGLLVKMDDAGIKLSRSDSSGVRKFGRSLVSGMPKLLSVIGIIGTFAMLWVGGHILVMGVDSLGWHAPHHGVQHLEEAAHHLAGGVGGWVAETLASMIVGLIVGFGIVAIVTAVRRARGHAH</sequence>
<dbReference type="PIRSF" id="PIRSF016660">
    <property type="entry name" value="YedI"/>
    <property type="match status" value="1"/>
</dbReference>
<keyword evidence="1" id="KW-0472">Membrane</keyword>
<dbReference type="InterPro" id="IPR008526">
    <property type="entry name" value="YedI"/>
</dbReference>
<organism evidence="2 3">
    <name type="scientific">Corynebacterium heidelbergense</name>
    <dbReference type="NCBI Taxonomy" id="2055947"/>
    <lineage>
        <taxon>Bacteria</taxon>
        <taxon>Bacillati</taxon>
        <taxon>Actinomycetota</taxon>
        <taxon>Actinomycetes</taxon>
        <taxon>Mycobacteriales</taxon>
        <taxon>Corynebacteriaceae</taxon>
        <taxon>Corynebacterium</taxon>
    </lineage>
</organism>
<comment type="caution">
    <text evidence="2">The sequence shown here is derived from an EMBL/GenBank/DDBJ whole genome shotgun (WGS) entry which is preliminary data.</text>
</comment>
<evidence type="ECO:0000313" key="3">
    <source>
        <dbReference type="Proteomes" id="UP000251577"/>
    </source>
</evidence>
<dbReference type="Pfam" id="PF05661">
    <property type="entry name" value="DUF808"/>
    <property type="match status" value="1"/>
</dbReference>
<keyword evidence="3" id="KW-1185">Reference proteome</keyword>
<proteinExistence type="predicted"/>
<evidence type="ECO:0000313" key="2">
    <source>
        <dbReference type="EMBL" id="RAV31848.1"/>
    </source>
</evidence>
<dbReference type="GO" id="GO:0005886">
    <property type="term" value="C:plasma membrane"/>
    <property type="evidence" value="ECO:0007669"/>
    <property type="project" value="TreeGrafter"/>
</dbReference>
<accession>A0A364V5F5</accession>
<dbReference type="PANTHER" id="PTHR30503">
    <property type="entry name" value="INNER MEMBRANE PROTEIN YEDI"/>
    <property type="match status" value="1"/>
</dbReference>
<feature type="transmembrane region" description="Helical" evidence="1">
    <location>
        <begin position="76"/>
        <end position="95"/>
    </location>
</feature>
<keyword evidence="1" id="KW-1133">Transmembrane helix</keyword>
<dbReference type="Proteomes" id="UP000251577">
    <property type="component" value="Unassembled WGS sequence"/>
</dbReference>
<dbReference type="PANTHER" id="PTHR30503:SF3">
    <property type="entry name" value="INNER MEMBRANE PROTEIN YEDI"/>
    <property type="match status" value="1"/>
</dbReference>
<dbReference type="EMBL" id="QHCV01000054">
    <property type="protein sequence ID" value="RAV31848.1"/>
    <property type="molecule type" value="Genomic_DNA"/>
</dbReference>
<feature type="transmembrane region" description="Helical" evidence="1">
    <location>
        <begin position="169"/>
        <end position="191"/>
    </location>
</feature>
<keyword evidence="1" id="KW-0812">Transmembrane</keyword>
<name>A0A364V5F5_9CORY</name>
<dbReference type="AlphaFoldDB" id="A0A364V5F5"/>
<dbReference type="RefSeq" id="WP_113630912.1">
    <property type="nucleotide sequence ID" value="NZ_QHCV01000054.1"/>
</dbReference>
<feature type="transmembrane region" description="Helical" evidence="1">
    <location>
        <begin position="280"/>
        <end position="300"/>
    </location>
</feature>
<feature type="transmembrane region" description="Helical" evidence="1">
    <location>
        <begin position="222"/>
        <end position="243"/>
    </location>
</feature>
<gene>
    <name evidence="2" type="ORF">DLJ54_06255</name>
</gene>
<evidence type="ECO:0000256" key="1">
    <source>
        <dbReference type="SAM" id="Phobius"/>
    </source>
</evidence>
<protein>
    <submittedName>
        <fullName evidence="2">DUF808 domain-containing protein</fullName>
    </submittedName>
</protein>